<evidence type="ECO:0000313" key="2">
    <source>
        <dbReference type="WBParaSite" id="JU765_v2.g1522.t1"/>
    </source>
</evidence>
<dbReference type="WBParaSite" id="JU765_v2.g1522.t1">
    <property type="protein sequence ID" value="JU765_v2.g1522.t1"/>
    <property type="gene ID" value="JU765_v2.g1522"/>
</dbReference>
<organism evidence="1 2">
    <name type="scientific">Panagrolaimus sp. JU765</name>
    <dbReference type="NCBI Taxonomy" id="591449"/>
    <lineage>
        <taxon>Eukaryota</taxon>
        <taxon>Metazoa</taxon>
        <taxon>Ecdysozoa</taxon>
        <taxon>Nematoda</taxon>
        <taxon>Chromadorea</taxon>
        <taxon>Rhabditida</taxon>
        <taxon>Tylenchina</taxon>
        <taxon>Panagrolaimomorpha</taxon>
        <taxon>Panagrolaimoidea</taxon>
        <taxon>Panagrolaimidae</taxon>
        <taxon>Panagrolaimus</taxon>
    </lineage>
</organism>
<protein>
    <submittedName>
        <fullName evidence="2">Uncharacterized protein</fullName>
    </submittedName>
</protein>
<evidence type="ECO:0000313" key="1">
    <source>
        <dbReference type="Proteomes" id="UP000887576"/>
    </source>
</evidence>
<name>A0AC34QDC6_9BILA</name>
<proteinExistence type="predicted"/>
<sequence>MYRCLIAYGEVTGVFKNNEDLESKCKIFIKDYDNLVNERLAATPGKKEEVPGMPKALSPVQPTAQSPLGQPGATKVPSPVHSPAESPGMSPNPVPFKGPDQPPKDAGEMPQ</sequence>
<accession>A0AC34QDC6</accession>
<reference evidence="2" key="1">
    <citation type="submission" date="2022-11" db="UniProtKB">
        <authorList>
            <consortium name="WormBaseParasite"/>
        </authorList>
    </citation>
    <scope>IDENTIFICATION</scope>
</reference>
<dbReference type="Proteomes" id="UP000887576">
    <property type="component" value="Unplaced"/>
</dbReference>